<gene>
    <name evidence="2" type="ORF">CEXT_310491</name>
</gene>
<evidence type="ECO:0000256" key="1">
    <source>
        <dbReference type="SAM" id="Phobius"/>
    </source>
</evidence>
<keyword evidence="1" id="KW-1133">Transmembrane helix</keyword>
<evidence type="ECO:0000313" key="2">
    <source>
        <dbReference type="EMBL" id="GIY63310.1"/>
    </source>
</evidence>
<dbReference type="Proteomes" id="UP001054945">
    <property type="component" value="Unassembled WGS sequence"/>
</dbReference>
<dbReference type="AlphaFoldDB" id="A0AAV4UZ94"/>
<proteinExistence type="predicted"/>
<accession>A0AAV4UZ94</accession>
<keyword evidence="3" id="KW-1185">Reference proteome</keyword>
<keyword evidence="1" id="KW-0472">Membrane</keyword>
<keyword evidence="1" id="KW-0812">Transmembrane</keyword>
<protein>
    <submittedName>
        <fullName evidence="2">Uncharacterized protein</fullName>
    </submittedName>
</protein>
<sequence>MGFPEVTINKRKLLSSQLLRIASVNCRRSKQYSGDYLFQTLAKNAEIQIKLNNGALGKTMIYKLHLPYRLHHLLFVVILLLVSGVIEIAESMCGTPGLSPFLWLQRRR</sequence>
<organism evidence="2 3">
    <name type="scientific">Caerostris extrusa</name>
    <name type="common">Bark spider</name>
    <name type="synonym">Caerostris bankana</name>
    <dbReference type="NCBI Taxonomy" id="172846"/>
    <lineage>
        <taxon>Eukaryota</taxon>
        <taxon>Metazoa</taxon>
        <taxon>Ecdysozoa</taxon>
        <taxon>Arthropoda</taxon>
        <taxon>Chelicerata</taxon>
        <taxon>Arachnida</taxon>
        <taxon>Araneae</taxon>
        <taxon>Araneomorphae</taxon>
        <taxon>Entelegynae</taxon>
        <taxon>Araneoidea</taxon>
        <taxon>Araneidae</taxon>
        <taxon>Caerostris</taxon>
    </lineage>
</organism>
<reference evidence="2 3" key="1">
    <citation type="submission" date="2021-06" db="EMBL/GenBank/DDBJ databases">
        <title>Caerostris extrusa draft genome.</title>
        <authorList>
            <person name="Kono N."/>
            <person name="Arakawa K."/>
        </authorList>
    </citation>
    <scope>NUCLEOTIDE SEQUENCE [LARGE SCALE GENOMIC DNA]</scope>
</reference>
<name>A0AAV4UZ94_CAEEX</name>
<comment type="caution">
    <text evidence="2">The sequence shown here is derived from an EMBL/GenBank/DDBJ whole genome shotgun (WGS) entry which is preliminary data.</text>
</comment>
<feature type="transmembrane region" description="Helical" evidence="1">
    <location>
        <begin position="70"/>
        <end position="89"/>
    </location>
</feature>
<dbReference type="EMBL" id="BPLR01013726">
    <property type="protein sequence ID" value="GIY63310.1"/>
    <property type="molecule type" value="Genomic_DNA"/>
</dbReference>
<evidence type="ECO:0000313" key="3">
    <source>
        <dbReference type="Proteomes" id="UP001054945"/>
    </source>
</evidence>